<dbReference type="Gene3D" id="3.30.300.90">
    <property type="entry name" value="BolA-like"/>
    <property type="match status" value="1"/>
</dbReference>
<evidence type="ECO:0000256" key="1">
    <source>
        <dbReference type="RuleBase" id="RU003860"/>
    </source>
</evidence>
<evidence type="ECO:0000313" key="2">
    <source>
        <dbReference type="EMBL" id="ACT50163.1"/>
    </source>
</evidence>
<sequence>MSLLDEIRTRLAVLEPVDLSIQDDSALHAGHAGNGGGGHFNVCVVSSQFSGKSPIIRHRIVYQALADLIPSKIHALSIRALAPDENNP</sequence>
<reference evidence="2 3" key="2">
    <citation type="journal article" date="2011" name="J. Bacteriol.">
        <title>Genomes of three methylotrophs from a single niche uncover genetic and metabolic divergence of Methylophilaceae.</title>
        <authorList>
            <person name="Lapidus A."/>
            <person name="Clum A."/>
            <person name="Labutti K."/>
            <person name="Kaluzhnaya M.G."/>
            <person name="Lim S."/>
            <person name="Beck D.A."/>
            <person name="Glavina Del Rio T."/>
            <person name="Nolan M."/>
            <person name="Mavromatis K."/>
            <person name="Huntemann M."/>
            <person name="Lucas S."/>
            <person name="Lidstrom M.E."/>
            <person name="Ivanova N."/>
            <person name="Chistoserdova L."/>
        </authorList>
    </citation>
    <scope>NUCLEOTIDE SEQUENCE [LARGE SCALE GENOMIC DNA]</scope>
    <source>
        <strain evidence="2 3">SIP3-4</strain>
    </source>
</reference>
<dbReference type="RefSeq" id="WP_015829708.1">
    <property type="nucleotide sequence ID" value="NC_012969.1"/>
</dbReference>
<evidence type="ECO:0000313" key="3">
    <source>
        <dbReference type="Proteomes" id="UP000002743"/>
    </source>
</evidence>
<dbReference type="EMBL" id="CP001674">
    <property type="protein sequence ID" value="ACT50163.1"/>
    <property type="molecule type" value="Genomic_DNA"/>
</dbReference>
<name>C6XC88_METGS</name>
<dbReference type="OrthoDB" id="5296536at2"/>
<reference evidence="3" key="1">
    <citation type="submission" date="2009-07" db="EMBL/GenBank/DDBJ databases">
        <title>Complete sequence of chromosome of Methylovorus sp. SIP3-4.</title>
        <authorList>
            <person name="Lucas S."/>
            <person name="Copeland A."/>
            <person name="Lapidus A."/>
            <person name="Glavina del Rio T."/>
            <person name="Tice H."/>
            <person name="Bruce D."/>
            <person name="Goodwin L."/>
            <person name="Pitluck S."/>
            <person name="Clum A."/>
            <person name="Larimer F."/>
            <person name="Land M."/>
            <person name="Hauser L."/>
            <person name="Kyrpides N."/>
            <person name="Mikhailova N."/>
            <person name="Kayluzhnaya M."/>
            <person name="Chistoserdova L."/>
        </authorList>
    </citation>
    <scope>NUCLEOTIDE SEQUENCE [LARGE SCALE GENOMIC DNA]</scope>
    <source>
        <strain evidence="3">SIP3-4</strain>
    </source>
</reference>
<dbReference type="KEGG" id="mei:Msip34_0915"/>
<dbReference type="SUPFAM" id="SSF82657">
    <property type="entry name" value="BolA-like"/>
    <property type="match status" value="1"/>
</dbReference>
<dbReference type="eggNOG" id="COG0271">
    <property type="taxonomic scope" value="Bacteria"/>
</dbReference>
<keyword evidence="3" id="KW-1185">Reference proteome</keyword>
<dbReference type="InterPro" id="IPR036065">
    <property type="entry name" value="BolA-like_sf"/>
</dbReference>
<organism evidence="2 3">
    <name type="scientific">Methylovorus glucosotrophus (strain SIP3-4)</name>
    <dbReference type="NCBI Taxonomy" id="582744"/>
    <lineage>
        <taxon>Bacteria</taxon>
        <taxon>Pseudomonadati</taxon>
        <taxon>Pseudomonadota</taxon>
        <taxon>Betaproteobacteria</taxon>
        <taxon>Nitrosomonadales</taxon>
        <taxon>Methylophilaceae</taxon>
        <taxon>Methylovorus</taxon>
    </lineage>
</organism>
<proteinExistence type="inferred from homology"/>
<dbReference type="PIRSF" id="PIRSF003113">
    <property type="entry name" value="BolA"/>
    <property type="match status" value="1"/>
</dbReference>
<dbReference type="PANTHER" id="PTHR46230">
    <property type="match status" value="1"/>
</dbReference>
<dbReference type="Proteomes" id="UP000002743">
    <property type="component" value="Chromosome"/>
</dbReference>
<gene>
    <name evidence="2" type="ordered locus">Msip34_0915</name>
</gene>
<dbReference type="InterPro" id="IPR002634">
    <property type="entry name" value="BolA"/>
</dbReference>
<accession>C6XC88</accession>
<dbReference type="STRING" id="582744.Msip34_0915"/>
<dbReference type="GO" id="GO:0016226">
    <property type="term" value="P:iron-sulfur cluster assembly"/>
    <property type="evidence" value="ECO:0007669"/>
    <property type="project" value="TreeGrafter"/>
</dbReference>
<dbReference type="PANTHER" id="PTHR46230:SF7">
    <property type="entry name" value="BOLA-LIKE PROTEIN 1"/>
    <property type="match status" value="1"/>
</dbReference>
<dbReference type="AlphaFoldDB" id="C6XC88"/>
<protein>
    <submittedName>
        <fullName evidence="2">BolA family protein</fullName>
    </submittedName>
</protein>
<comment type="similarity">
    <text evidence="1">Belongs to the BolA/IbaG family.</text>
</comment>
<dbReference type="HOGENOM" id="CLU_109462_2_1_4"/>
<dbReference type="Pfam" id="PF01722">
    <property type="entry name" value="BolA"/>
    <property type="match status" value="1"/>
</dbReference>